<feature type="domain" description="ABC transporter" evidence="6">
    <location>
        <begin position="6"/>
        <end position="241"/>
    </location>
</feature>
<dbReference type="GO" id="GO:0005524">
    <property type="term" value="F:ATP binding"/>
    <property type="evidence" value="ECO:0007669"/>
    <property type="project" value="UniProtKB-KW"/>
</dbReference>
<dbReference type="GO" id="GO:0015658">
    <property type="term" value="F:branched-chain amino acid transmembrane transporter activity"/>
    <property type="evidence" value="ECO:0007669"/>
    <property type="project" value="TreeGrafter"/>
</dbReference>
<dbReference type="EMBL" id="BMSC01000009">
    <property type="protein sequence ID" value="GGU75525.1"/>
    <property type="molecule type" value="Genomic_DNA"/>
</dbReference>
<gene>
    <name evidence="8" type="ORF">GCM10010227_32180</name>
    <name evidence="7" type="ORF">Sgou_59880</name>
</gene>
<dbReference type="CDD" id="cd03224">
    <property type="entry name" value="ABC_TM1139_LivF_branched"/>
    <property type="match status" value="1"/>
</dbReference>
<dbReference type="GO" id="GO:0016887">
    <property type="term" value="F:ATP hydrolysis activity"/>
    <property type="evidence" value="ECO:0007669"/>
    <property type="project" value="InterPro"/>
</dbReference>
<keyword evidence="9" id="KW-1185">Reference proteome</keyword>
<dbReference type="InterPro" id="IPR017871">
    <property type="entry name" value="ABC_transporter-like_CS"/>
</dbReference>
<dbReference type="GO" id="GO:0015807">
    <property type="term" value="P:L-amino acid transport"/>
    <property type="evidence" value="ECO:0007669"/>
    <property type="project" value="TreeGrafter"/>
</dbReference>
<dbReference type="InterPro" id="IPR003593">
    <property type="entry name" value="AAA+_ATPase"/>
</dbReference>
<evidence type="ECO:0000313" key="8">
    <source>
        <dbReference type="EMBL" id="GGU75525.1"/>
    </source>
</evidence>
<protein>
    <submittedName>
        <fullName evidence="8">ABC transporter ATP-binding protein</fullName>
    </submittedName>
</protein>
<proteinExistence type="inferred from homology"/>
<keyword evidence="2" id="KW-0813">Transport</keyword>
<dbReference type="SMART" id="SM00382">
    <property type="entry name" value="AAA"/>
    <property type="match status" value="1"/>
</dbReference>
<evidence type="ECO:0000313" key="9">
    <source>
        <dbReference type="Proteomes" id="UP000480804"/>
    </source>
</evidence>
<dbReference type="PANTHER" id="PTHR43820:SF4">
    <property type="entry name" value="HIGH-AFFINITY BRANCHED-CHAIN AMINO ACID TRANSPORT ATP-BINDING PROTEIN LIVF"/>
    <property type="match status" value="1"/>
</dbReference>
<evidence type="ECO:0000256" key="3">
    <source>
        <dbReference type="ARBA" id="ARBA00022741"/>
    </source>
</evidence>
<dbReference type="SUPFAM" id="SSF52540">
    <property type="entry name" value="P-loop containing nucleoside triphosphate hydrolases"/>
    <property type="match status" value="1"/>
</dbReference>
<comment type="caution">
    <text evidence="8">The sequence shown here is derived from an EMBL/GenBank/DDBJ whole genome shotgun (WGS) entry which is preliminary data.</text>
</comment>
<reference evidence="8" key="1">
    <citation type="journal article" date="2014" name="Int. J. Syst. Evol. Microbiol.">
        <title>Complete genome sequence of Corynebacterium casei LMG S-19264T (=DSM 44701T), isolated from a smear-ripened cheese.</title>
        <authorList>
            <consortium name="US DOE Joint Genome Institute (JGI-PGF)"/>
            <person name="Walter F."/>
            <person name="Albersmeier A."/>
            <person name="Kalinowski J."/>
            <person name="Ruckert C."/>
        </authorList>
    </citation>
    <scope>NUCLEOTIDE SEQUENCE</scope>
    <source>
        <strain evidence="8">JCM 4136</strain>
    </source>
</reference>
<evidence type="ECO:0000256" key="1">
    <source>
        <dbReference type="ARBA" id="ARBA00005417"/>
    </source>
</evidence>
<evidence type="ECO:0000313" key="10">
    <source>
        <dbReference type="Proteomes" id="UP000660975"/>
    </source>
</evidence>
<dbReference type="Proteomes" id="UP000660975">
    <property type="component" value="Unassembled WGS sequence"/>
</dbReference>
<dbReference type="PROSITE" id="PS50893">
    <property type="entry name" value="ABC_TRANSPORTER_2"/>
    <property type="match status" value="1"/>
</dbReference>
<dbReference type="Proteomes" id="UP000480804">
    <property type="component" value="Unassembled WGS sequence"/>
</dbReference>
<evidence type="ECO:0000259" key="6">
    <source>
        <dbReference type="PROSITE" id="PS50893"/>
    </source>
</evidence>
<dbReference type="Pfam" id="PF00005">
    <property type="entry name" value="ABC_tran"/>
    <property type="match status" value="1"/>
</dbReference>
<comment type="similarity">
    <text evidence="1">Belongs to the ABC transporter superfamily.</text>
</comment>
<reference evidence="8" key="3">
    <citation type="submission" date="2020-09" db="EMBL/GenBank/DDBJ databases">
        <authorList>
            <person name="Sun Q."/>
            <person name="Ohkuma M."/>
        </authorList>
    </citation>
    <scope>NUCLEOTIDE SEQUENCE</scope>
    <source>
        <strain evidence="8">JCM 4136</strain>
    </source>
</reference>
<name>A0A8H9HPV1_9ACTN</name>
<dbReference type="PANTHER" id="PTHR43820">
    <property type="entry name" value="HIGH-AFFINITY BRANCHED-CHAIN AMINO ACID TRANSPORT ATP-BINDING PROTEIN LIVF"/>
    <property type="match status" value="1"/>
</dbReference>
<evidence type="ECO:0000256" key="5">
    <source>
        <dbReference type="ARBA" id="ARBA00022970"/>
    </source>
</evidence>
<dbReference type="AlphaFoldDB" id="A0A8H9HPV1"/>
<keyword evidence="3" id="KW-0547">Nucleotide-binding</keyword>
<dbReference type="Gene3D" id="3.40.50.300">
    <property type="entry name" value="P-loop containing nucleotide triphosphate hydrolases"/>
    <property type="match status" value="1"/>
</dbReference>
<evidence type="ECO:0000313" key="7">
    <source>
        <dbReference type="EMBL" id="GFH81318.1"/>
    </source>
</evidence>
<evidence type="ECO:0000256" key="2">
    <source>
        <dbReference type="ARBA" id="ARBA00022448"/>
    </source>
</evidence>
<dbReference type="InterPro" id="IPR027417">
    <property type="entry name" value="P-loop_NTPase"/>
</dbReference>
<reference evidence="7 9" key="2">
    <citation type="submission" date="2020-02" db="EMBL/GenBank/DDBJ databases">
        <title>Whole genome shotgun sequence of Streptomyces gougerotii NBRC 13043.</title>
        <authorList>
            <person name="Ichikawa N."/>
            <person name="Komaki H."/>
            <person name="Tamura T."/>
        </authorList>
    </citation>
    <scope>NUCLEOTIDE SEQUENCE [LARGE SCALE GENOMIC DNA]</scope>
    <source>
        <strain evidence="7 9">NBRC 13043</strain>
    </source>
</reference>
<keyword evidence="5" id="KW-0029">Amino-acid transport</keyword>
<dbReference type="PROSITE" id="PS00211">
    <property type="entry name" value="ABC_TRANSPORTER_1"/>
    <property type="match status" value="1"/>
</dbReference>
<dbReference type="EMBL" id="BLLO01000031">
    <property type="protein sequence ID" value="GFH81318.1"/>
    <property type="molecule type" value="Genomic_DNA"/>
</dbReference>
<dbReference type="InterPro" id="IPR003439">
    <property type="entry name" value="ABC_transporter-like_ATP-bd"/>
</dbReference>
<accession>A0A8H9HPV1</accession>
<sequence>MTDAMLELTGLTAGYHGGTVLHGLDLAVSAGAVHAVVGHNGAGKTTLVHTVAGLMRPASGTVRLGGRDVTGLPAHRIARAGIGLVPQGRRVFAGLTVAEHLRLSHRPPRSGDRTRPSVWTPARVLDLLPRLGERRGHRGTHLSGGEQQMLALARALLASPSVLLLDEPTEGLAPTLVQQVYELVGTLAGEGIAVLLVSPSPAQAVRCADRLTVLTSGRAVLRLDGDEARADATALNAALELAPTAA</sequence>
<keyword evidence="4 8" id="KW-0067">ATP-binding</keyword>
<organism evidence="8 10">
    <name type="scientific">Streptomyces gougerotii</name>
    <dbReference type="NCBI Taxonomy" id="53448"/>
    <lineage>
        <taxon>Bacteria</taxon>
        <taxon>Bacillati</taxon>
        <taxon>Actinomycetota</taxon>
        <taxon>Actinomycetes</taxon>
        <taxon>Kitasatosporales</taxon>
        <taxon>Streptomycetaceae</taxon>
        <taxon>Streptomyces</taxon>
        <taxon>Streptomyces diastaticus group</taxon>
    </lineage>
</organism>
<evidence type="ECO:0000256" key="4">
    <source>
        <dbReference type="ARBA" id="ARBA00022840"/>
    </source>
</evidence>
<dbReference type="InterPro" id="IPR052156">
    <property type="entry name" value="BCAA_Transport_ATP-bd_LivF"/>
</dbReference>